<dbReference type="Proteomes" id="UP001215151">
    <property type="component" value="Unassembled WGS sequence"/>
</dbReference>
<comment type="similarity">
    <text evidence="2">Belongs to the isocitrate and isopropylmalate dehydrogenases family.</text>
</comment>
<dbReference type="GO" id="GO:0005739">
    <property type="term" value="C:mitochondrion"/>
    <property type="evidence" value="ECO:0007669"/>
    <property type="project" value="TreeGrafter"/>
</dbReference>
<dbReference type="InterPro" id="IPR024084">
    <property type="entry name" value="IsoPropMal-DH-like_dom"/>
</dbReference>
<evidence type="ECO:0000256" key="2">
    <source>
        <dbReference type="ARBA" id="ARBA00007769"/>
    </source>
</evidence>
<dbReference type="GO" id="GO:0004449">
    <property type="term" value="F:isocitrate dehydrogenase (NAD+) activity"/>
    <property type="evidence" value="ECO:0007669"/>
    <property type="project" value="TreeGrafter"/>
</dbReference>
<dbReference type="PANTHER" id="PTHR11835">
    <property type="entry name" value="DECARBOXYLATING DEHYDROGENASES-ISOCITRATE, ISOPROPYLMALATE, TARTRATE"/>
    <property type="match status" value="1"/>
</dbReference>
<evidence type="ECO:0000256" key="1">
    <source>
        <dbReference type="ARBA" id="ARBA00001946"/>
    </source>
</evidence>
<keyword evidence="6" id="KW-0520">NAD</keyword>
<dbReference type="GO" id="GO:0006099">
    <property type="term" value="P:tricarboxylic acid cycle"/>
    <property type="evidence" value="ECO:0007669"/>
    <property type="project" value="TreeGrafter"/>
</dbReference>
<dbReference type="FunFam" id="3.40.718.10:FF:000019">
    <property type="entry name" value="Homoisocitrate dehydrogenase"/>
    <property type="match status" value="1"/>
</dbReference>
<dbReference type="Pfam" id="PF00180">
    <property type="entry name" value="Iso_dh"/>
    <property type="match status" value="2"/>
</dbReference>
<keyword evidence="3" id="KW-0479">Metal-binding</keyword>
<comment type="cofactor">
    <cofactor evidence="1">
        <name>Mg(2+)</name>
        <dbReference type="ChEBI" id="CHEBI:18420"/>
    </cofactor>
</comment>
<dbReference type="PANTHER" id="PTHR11835:SF48">
    <property type="entry name" value="HOMOISOCITRATE DEHYDROGENASE, MITOCHONDRIAL"/>
    <property type="match status" value="1"/>
</dbReference>
<name>A0AAD7TWG0_9APHY</name>
<evidence type="ECO:0000256" key="4">
    <source>
        <dbReference type="ARBA" id="ARBA00022842"/>
    </source>
</evidence>
<evidence type="ECO:0000313" key="9">
    <source>
        <dbReference type="Proteomes" id="UP001215151"/>
    </source>
</evidence>
<evidence type="ECO:0000259" key="7">
    <source>
        <dbReference type="SMART" id="SM01329"/>
    </source>
</evidence>
<reference evidence="8" key="1">
    <citation type="submission" date="2022-11" db="EMBL/GenBank/DDBJ databases">
        <title>Genome Sequence of Cubamyces cubensis.</title>
        <authorList>
            <person name="Buettner E."/>
        </authorList>
    </citation>
    <scope>NUCLEOTIDE SEQUENCE</scope>
    <source>
        <strain evidence="8">MPL-01</strain>
    </source>
</reference>
<evidence type="ECO:0000256" key="6">
    <source>
        <dbReference type="ARBA" id="ARBA00023027"/>
    </source>
</evidence>
<evidence type="ECO:0000256" key="3">
    <source>
        <dbReference type="ARBA" id="ARBA00022723"/>
    </source>
</evidence>
<dbReference type="GO" id="GO:0047046">
    <property type="term" value="F:homoisocitrate dehydrogenase activity"/>
    <property type="evidence" value="ECO:0007669"/>
    <property type="project" value="TreeGrafter"/>
</dbReference>
<dbReference type="SMART" id="SM01329">
    <property type="entry name" value="Iso_dh"/>
    <property type="match status" value="1"/>
</dbReference>
<evidence type="ECO:0000256" key="5">
    <source>
        <dbReference type="ARBA" id="ARBA00023002"/>
    </source>
</evidence>
<keyword evidence="4" id="KW-0460">Magnesium</keyword>
<dbReference type="PROSITE" id="PS00470">
    <property type="entry name" value="IDH_IMDH"/>
    <property type="match status" value="1"/>
</dbReference>
<gene>
    <name evidence="8" type="ORF">ONZ51_g4132</name>
</gene>
<dbReference type="GO" id="GO:0000287">
    <property type="term" value="F:magnesium ion binding"/>
    <property type="evidence" value="ECO:0007669"/>
    <property type="project" value="InterPro"/>
</dbReference>
<proteinExistence type="inferred from homology"/>
<dbReference type="InterPro" id="IPR019818">
    <property type="entry name" value="IsoCit/isopropylmalate_DH_CS"/>
</dbReference>
<dbReference type="AlphaFoldDB" id="A0AAD7TWG0"/>
<dbReference type="EMBL" id="JAPEVG010000078">
    <property type="protein sequence ID" value="KAJ8487503.1"/>
    <property type="molecule type" value="Genomic_DNA"/>
</dbReference>
<protein>
    <recommendedName>
        <fullName evidence="7">Isopropylmalate dehydrogenase-like domain-containing protein</fullName>
    </recommendedName>
</protein>
<sequence>MFRTPIRRMATAARQSLKIGLIPADGIGKEVIPAARRVLEAIGSDIPKPEFVPLLAGWEVFVRSGTALPEETVEALRECDGALFGAVSSPSRRVTGYSSPIVALRKELDLYANVRPVISVAANPEEKPAVDLVVVRENTECLYVKQEQLVPTENGKEARATRLITERASRRIGKMAFEIALGRPRKVWLPSSLPRIIVVEILNLFARKIQQVTIIHKSNVLSVTDGLFRETIRQVPADANGRYDSVKLEEQIVDSAVYRLFREPQIYDVMVAPNLYGDIISDAAAALVGSLGLVPSVNAGDKFIMGEPVHGSAPDIEGKGIANPIAAIRSAALMIRHMGYTNGADRIDRAVDQVVREGQVLTPDLGGKSSTDDVLNAVLKKL</sequence>
<organism evidence="8 9">
    <name type="scientific">Trametes cubensis</name>
    <dbReference type="NCBI Taxonomy" id="1111947"/>
    <lineage>
        <taxon>Eukaryota</taxon>
        <taxon>Fungi</taxon>
        <taxon>Dikarya</taxon>
        <taxon>Basidiomycota</taxon>
        <taxon>Agaricomycotina</taxon>
        <taxon>Agaricomycetes</taxon>
        <taxon>Polyporales</taxon>
        <taxon>Polyporaceae</taxon>
        <taxon>Trametes</taxon>
    </lineage>
</organism>
<dbReference type="GO" id="GO:0051287">
    <property type="term" value="F:NAD binding"/>
    <property type="evidence" value="ECO:0007669"/>
    <property type="project" value="InterPro"/>
</dbReference>
<dbReference type="GO" id="GO:0009085">
    <property type="term" value="P:lysine biosynthetic process"/>
    <property type="evidence" value="ECO:0007669"/>
    <property type="project" value="TreeGrafter"/>
</dbReference>
<dbReference type="GO" id="GO:0006102">
    <property type="term" value="P:isocitrate metabolic process"/>
    <property type="evidence" value="ECO:0007669"/>
    <property type="project" value="TreeGrafter"/>
</dbReference>
<comment type="caution">
    <text evidence="8">The sequence shown here is derived from an EMBL/GenBank/DDBJ whole genome shotgun (WGS) entry which is preliminary data.</text>
</comment>
<feature type="domain" description="Isopropylmalate dehydrogenase-like" evidence="7">
    <location>
        <begin position="18"/>
        <end position="378"/>
    </location>
</feature>
<accession>A0AAD7TWG0</accession>
<dbReference type="Gene3D" id="3.40.718.10">
    <property type="entry name" value="Isopropylmalate Dehydrogenase"/>
    <property type="match status" value="1"/>
</dbReference>
<dbReference type="SUPFAM" id="SSF53659">
    <property type="entry name" value="Isocitrate/Isopropylmalate dehydrogenase-like"/>
    <property type="match status" value="1"/>
</dbReference>
<keyword evidence="5" id="KW-0560">Oxidoreductase</keyword>
<keyword evidence="9" id="KW-1185">Reference proteome</keyword>
<evidence type="ECO:0000313" key="8">
    <source>
        <dbReference type="EMBL" id="KAJ8487503.1"/>
    </source>
</evidence>